<name>A0ACB5TWU2_AMBMO</name>
<sequence>MIGRNSFSLIQKTSLLRCTPRVGSTLPQIKPSFLISFNRFQSSSSKTRRSTNTLNNSPSAADTNSTATASASASAKSKSTTKKSAEPQKTKKGFNSLSKVPSTISIKPKEILLDNLFQGYKPLTIPLNPPPKSSFGKQSAVVYFEFDENLEDILNDQDGGDQTSQITASFSNEAPQPRSSNKFENKNLTRYQYSNYSFNKELEIHSDYDLIDGDADLKLHKNR</sequence>
<protein>
    <submittedName>
        <fullName evidence="1">Unnamed protein product</fullName>
    </submittedName>
</protein>
<dbReference type="Proteomes" id="UP001165064">
    <property type="component" value="Unassembled WGS sequence"/>
</dbReference>
<gene>
    <name evidence="1" type="ORF">Amon02_000978000</name>
</gene>
<comment type="caution">
    <text evidence="1">The sequence shown here is derived from an EMBL/GenBank/DDBJ whole genome shotgun (WGS) entry which is preliminary data.</text>
</comment>
<proteinExistence type="predicted"/>
<accession>A0ACB5TWU2</accession>
<reference evidence="1" key="1">
    <citation type="submission" date="2023-04" db="EMBL/GenBank/DDBJ databases">
        <title>Ambrosiozyma monospora NBRC 10751.</title>
        <authorList>
            <person name="Ichikawa N."/>
            <person name="Sato H."/>
            <person name="Tonouchi N."/>
        </authorList>
    </citation>
    <scope>NUCLEOTIDE SEQUENCE</scope>
    <source>
        <strain evidence="1">NBRC 10751</strain>
    </source>
</reference>
<organism evidence="1 2">
    <name type="scientific">Ambrosiozyma monospora</name>
    <name type="common">Yeast</name>
    <name type="synonym">Endomycopsis monosporus</name>
    <dbReference type="NCBI Taxonomy" id="43982"/>
    <lineage>
        <taxon>Eukaryota</taxon>
        <taxon>Fungi</taxon>
        <taxon>Dikarya</taxon>
        <taxon>Ascomycota</taxon>
        <taxon>Saccharomycotina</taxon>
        <taxon>Pichiomycetes</taxon>
        <taxon>Pichiales</taxon>
        <taxon>Pichiaceae</taxon>
        <taxon>Ambrosiozyma</taxon>
    </lineage>
</organism>
<evidence type="ECO:0000313" key="2">
    <source>
        <dbReference type="Proteomes" id="UP001165064"/>
    </source>
</evidence>
<keyword evidence="2" id="KW-1185">Reference proteome</keyword>
<evidence type="ECO:0000313" key="1">
    <source>
        <dbReference type="EMBL" id="GME95448.1"/>
    </source>
</evidence>
<dbReference type="EMBL" id="BSXS01009398">
    <property type="protein sequence ID" value="GME95448.1"/>
    <property type="molecule type" value="Genomic_DNA"/>
</dbReference>